<reference evidence="1 2" key="1">
    <citation type="journal article" date="2023" name="G3 (Bethesda)">
        <title>A chromosome-length genome assembly and annotation of blackberry (Rubus argutus, cv. 'Hillquist').</title>
        <authorList>
            <person name="Bruna T."/>
            <person name="Aryal R."/>
            <person name="Dudchenko O."/>
            <person name="Sargent D.J."/>
            <person name="Mead D."/>
            <person name="Buti M."/>
            <person name="Cavallini A."/>
            <person name="Hytonen T."/>
            <person name="Andres J."/>
            <person name="Pham M."/>
            <person name="Weisz D."/>
            <person name="Mascagni F."/>
            <person name="Usai G."/>
            <person name="Natali L."/>
            <person name="Bassil N."/>
            <person name="Fernandez G.E."/>
            <person name="Lomsadze A."/>
            <person name="Armour M."/>
            <person name="Olukolu B."/>
            <person name="Poorten T."/>
            <person name="Britton C."/>
            <person name="Davik J."/>
            <person name="Ashrafi H."/>
            <person name="Aiden E.L."/>
            <person name="Borodovsky M."/>
            <person name="Worthington M."/>
        </authorList>
    </citation>
    <scope>NUCLEOTIDE SEQUENCE [LARGE SCALE GENOMIC DNA]</scope>
    <source>
        <strain evidence="1">PI 553951</strain>
    </source>
</reference>
<dbReference type="EMBL" id="JBEDUW010000003">
    <property type="protein sequence ID" value="KAK9939479.1"/>
    <property type="molecule type" value="Genomic_DNA"/>
</dbReference>
<evidence type="ECO:0000313" key="1">
    <source>
        <dbReference type="EMBL" id="KAK9939479.1"/>
    </source>
</evidence>
<dbReference type="PANTHER" id="PTHR34835">
    <property type="entry name" value="OS07G0283600 PROTEIN-RELATED"/>
    <property type="match status" value="1"/>
</dbReference>
<gene>
    <name evidence="1" type="ORF">M0R45_016174</name>
</gene>
<sequence>MLVDCFDPASGSLKIHRQSFSLSHVGFEHIIGVNDGGRDIELGGFSDHTKRLQLIKHVGGQDEVLRREHLKKFLIETNKVDEIFRISFLLYAVDTILCPSSSEAIQADFLIPSRDNASICQLNWASITVFQKNRCGYMSECLIFLQLYYFDVISHGINVVDKFAVPVIAWGKREVNKLIGWIKENGGFGSMAIHASKDFSHKSDGVDHSDNAVCWKNQIVAEITFVKEDICTLLQELPLSF</sequence>
<organism evidence="1 2">
    <name type="scientific">Rubus argutus</name>
    <name type="common">Southern blackberry</name>
    <dbReference type="NCBI Taxonomy" id="59490"/>
    <lineage>
        <taxon>Eukaryota</taxon>
        <taxon>Viridiplantae</taxon>
        <taxon>Streptophyta</taxon>
        <taxon>Embryophyta</taxon>
        <taxon>Tracheophyta</taxon>
        <taxon>Spermatophyta</taxon>
        <taxon>Magnoliopsida</taxon>
        <taxon>eudicotyledons</taxon>
        <taxon>Gunneridae</taxon>
        <taxon>Pentapetalae</taxon>
        <taxon>rosids</taxon>
        <taxon>fabids</taxon>
        <taxon>Rosales</taxon>
        <taxon>Rosaceae</taxon>
        <taxon>Rosoideae</taxon>
        <taxon>Rosoideae incertae sedis</taxon>
        <taxon>Rubus</taxon>
    </lineage>
</organism>
<keyword evidence="2" id="KW-1185">Reference proteome</keyword>
<protein>
    <submittedName>
        <fullName evidence="1">Uncharacterized protein</fullName>
    </submittedName>
</protein>
<comment type="caution">
    <text evidence="1">The sequence shown here is derived from an EMBL/GenBank/DDBJ whole genome shotgun (WGS) entry which is preliminary data.</text>
</comment>
<dbReference type="Proteomes" id="UP001457282">
    <property type="component" value="Unassembled WGS sequence"/>
</dbReference>
<proteinExistence type="predicted"/>
<evidence type="ECO:0000313" key="2">
    <source>
        <dbReference type="Proteomes" id="UP001457282"/>
    </source>
</evidence>
<dbReference type="AlphaFoldDB" id="A0AAW1XU62"/>
<accession>A0AAW1XU62</accession>
<name>A0AAW1XU62_RUBAR</name>